<evidence type="ECO:0000313" key="4">
    <source>
        <dbReference type="Proteomes" id="UP000177306"/>
    </source>
</evidence>
<dbReference type="SUPFAM" id="SSF52833">
    <property type="entry name" value="Thioredoxin-like"/>
    <property type="match status" value="1"/>
</dbReference>
<dbReference type="EMBL" id="MFLY01000003">
    <property type="protein sequence ID" value="OGG73328.1"/>
    <property type="molecule type" value="Genomic_DNA"/>
</dbReference>
<proteinExistence type="predicted"/>
<sequence length="126" mass="13985">MKGRGVMIFWIALAVLIVGGFGASLYMKTLPGKYDGLAQCLKDKGAVFYGAYWCPHCQEQKKMFGNSAELLPYVECSQPDGKTQTQECIDKQIQSYPTWEFTDSSRMTGEQTPQVLAEKTGCALPQ</sequence>
<evidence type="ECO:0000313" key="3">
    <source>
        <dbReference type="EMBL" id="OGG73328.1"/>
    </source>
</evidence>
<keyword evidence="1" id="KW-0812">Transmembrane</keyword>
<dbReference type="Gene3D" id="3.40.30.10">
    <property type="entry name" value="Glutaredoxin"/>
    <property type="match status" value="1"/>
</dbReference>
<accession>A0A1F6EI77</accession>
<dbReference type="AlphaFoldDB" id="A0A1F6EI77"/>
<evidence type="ECO:0000256" key="1">
    <source>
        <dbReference type="SAM" id="Phobius"/>
    </source>
</evidence>
<gene>
    <name evidence="3" type="ORF">A3A38_01395</name>
</gene>
<dbReference type="Pfam" id="PF00085">
    <property type="entry name" value="Thioredoxin"/>
    <property type="match status" value="1"/>
</dbReference>
<dbReference type="InterPro" id="IPR036249">
    <property type="entry name" value="Thioredoxin-like_sf"/>
</dbReference>
<dbReference type="Proteomes" id="UP000177306">
    <property type="component" value="Unassembled WGS sequence"/>
</dbReference>
<keyword evidence="1" id="KW-1133">Transmembrane helix</keyword>
<name>A0A1F6EI77_9BACT</name>
<reference evidence="3 4" key="1">
    <citation type="journal article" date="2016" name="Nat. Commun.">
        <title>Thousands of microbial genomes shed light on interconnected biogeochemical processes in an aquifer system.</title>
        <authorList>
            <person name="Anantharaman K."/>
            <person name="Brown C.T."/>
            <person name="Hug L.A."/>
            <person name="Sharon I."/>
            <person name="Castelle C.J."/>
            <person name="Probst A.J."/>
            <person name="Thomas B.C."/>
            <person name="Singh A."/>
            <person name="Wilkins M.J."/>
            <person name="Karaoz U."/>
            <person name="Brodie E.L."/>
            <person name="Williams K.H."/>
            <person name="Hubbard S.S."/>
            <person name="Banfield J.F."/>
        </authorList>
    </citation>
    <scope>NUCLEOTIDE SEQUENCE [LARGE SCALE GENOMIC DNA]</scope>
</reference>
<dbReference type="InterPro" id="IPR013766">
    <property type="entry name" value="Thioredoxin_domain"/>
</dbReference>
<organism evidence="3 4">
    <name type="scientific">Candidatus Kaiserbacteria bacterium RIFCSPLOWO2_01_FULL_53_17</name>
    <dbReference type="NCBI Taxonomy" id="1798511"/>
    <lineage>
        <taxon>Bacteria</taxon>
        <taxon>Candidatus Kaiseribacteriota</taxon>
    </lineage>
</organism>
<dbReference type="PANTHER" id="PTHR34573:SF1">
    <property type="entry name" value="VITAMIN K EPOXIDE REDUCTASE DOMAIN-CONTAINING PROTEIN"/>
    <property type="match status" value="1"/>
</dbReference>
<dbReference type="PANTHER" id="PTHR34573">
    <property type="entry name" value="VKC DOMAIN-CONTAINING PROTEIN"/>
    <property type="match status" value="1"/>
</dbReference>
<feature type="transmembrane region" description="Helical" evidence="1">
    <location>
        <begin position="6"/>
        <end position="27"/>
    </location>
</feature>
<feature type="domain" description="Thioredoxin" evidence="2">
    <location>
        <begin position="47"/>
        <end position="108"/>
    </location>
</feature>
<comment type="caution">
    <text evidence="3">The sequence shown here is derived from an EMBL/GenBank/DDBJ whole genome shotgun (WGS) entry which is preliminary data.</text>
</comment>
<evidence type="ECO:0000259" key="2">
    <source>
        <dbReference type="Pfam" id="PF00085"/>
    </source>
</evidence>
<keyword evidence="1" id="KW-0472">Membrane</keyword>
<protein>
    <recommendedName>
        <fullName evidence="2">Thioredoxin domain-containing protein</fullName>
    </recommendedName>
</protein>